<dbReference type="PANTHER" id="PTHR30055:SF220">
    <property type="entry name" value="TETR-FAMILY REGULATORY PROTEIN"/>
    <property type="match status" value="1"/>
</dbReference>
<dbReference type="SUPFAM" id="SSF46689">
    <property type="entry name" value="Homeodomain-like"/>
    <property type="match status" value="1"/>
</dbReference>
<dbReference type="Pfam" id="PF00440">
    <property type="entry name" value="TetR_N"/>
    <property type="match status" value="1"/>
</dbReference>
<dbReference type="InterPro" id="IPR009057">
    <property type="entry name" value="Homeodomain-like_sf"/>
</dbReference>
<comment type="caution">
    <text evidence="6">The sequence shown here is derived from an EMBL/GenBank/DDBJ whole genome shotgun (WGS) entry which is preliminary data.</text>
</comment>
<proteinExistence type="predicted"/>
<dbReference type="AlphaFoldDB" id="A0A6G4WWX9"/>
<evidence type="ECO:0000256" key="1">
    <source>
        <dbReference type="ARBA" id="ARBA00023015"/>
    </source>
</evidence>
<dbReference type="RefSeq" id="WP_165298658.1">
    <property type="nucleotide sequence ID" value="NZ_JAAKZZ010000088.1"/>
</dbReference>
<keyword evidence="1" id="KW-0805">Transcription regulation</keyword>
<dbReference type="PANTHER" id="PTHR30055">
    <property type="entry name" value="HTH-TYPE TRANSCRIPTIONAL REGULATOR RUTR"/>
    <property type="match status" value="1"/>
</dbReference>
<dbReference type="InterPro" id="IPR025996">
    <property type="entry name" value="MT1864/Rv1816-like_C"/>
</dbReference>
<accession>A0A6G4WWX9</accession>
<feature type="DNA-binding region" description="H-T-H motif" evidence="4">
    <location>
        <begin position="32"/>
        <end position="51"/>
    </location>
</feature>
<dbReference type="PROSITE" id="PS50977">
    <property type="entry name" value="HTH_TETR_2"/>
    <property type="match status" value="1"/>
</dbReference>
<dbReference type="Gene3D" id="1.10.357.10">
    <property type="entry name" value="Tetracycline Repressor, domain 2"/>
    <property type="match status" value="1"/>
</dbReference>
<name>A0A6G4WWX9_9ACTN</name>
<dbReference type="GO" id="GO:0003700">
    <property type="term" value="F:DNA-binding transcription factor activity"/>
    <property type="evidence" value="ECO:0007669"/>
    <property type="project" value="TreeGrafter"/>
</dbReference>
<evidence type="ECO:0000259" key="5">
    <source>
        <dbReference type="PROSITE" id="PS50977"/>
    </source>
</evidence>
<dbReference type="SUPFAM" id="SSF48498">
    <property type="entry name" value="Tetracyclin repressor-like, C-terminal domain"/>
    <property type="match status" value="1"/>
</dbReference>
<dbReference type="GO" id="GO:0000976">
    <property type="term" value="F:transcription cis-regulatory region binding"/>
    <property type="evidence" value="ECO:0007669"/>
    <property type="project" value="TreeGrafter"/>
</dbReference>
<keyword evidence="7" id="KW-1185">Reference proteome</keyword>
<keyword evidence="3" id="KW-0804">Transcription</keyword>
<evidence type="ECO:0000313" key="6">
    <source>
        <dbReference type="EMBL" id="NGO68961.1"/>
    </source>
</evidence>
<keyword evidence="2 4" id="KW-0238">DNA-binding</keyword>
<dbReference type="EMBL" id="JAAKZZ010000088">
    <property type="protein sequence ID" value="NGO68961.1"/>
    <property type="molecule type" value="Genomic_DNA"/>
</dbReference>
<dbReference type="Proteomes" id="UP000477722">
    <property type="component" value="Unassembled WGS sequence"/>
</dbReference>
<evidence type="ECO:0000256" key="2">
    <source>
        <dbReference type="ARBA" id="ARBA00023125"/>
    </source>
</evidence>
<dbReference type="InterPro" id="IPR036271">
    <property type="entry name" value="Tet_transcr_reg_TetR-rel_C_sf"/>
</dbReference>
<dbReference type="Pfam" id="PF13305">
    <property type="entry name" value="TetR_C_33"/>
    <property type="match status" value="1"/>
</dbReference>
<organism evidence="6 7">
    <name type="scientific">Streptomyces boncukensis</name>
    <dbReference type="NCBI Taxonomy" id="2711219"/>
    <lineage>
        <taxon>Bacteria</taxon>
        <taxon>Bacillati</taxon>
        <taxon>Actinomycetota</taxon>
        <taxon>Actinomycetes</taxon>
        <taxon>Kitasatosporales</taxon>
        <taxon>Streptomycetaceae</taxon>
        <taxon>Streptomyces</taxon>
    </lineage>
</organism>
<evidence type="ECO:0000313" key="7">
    <source>
        <dbReference type="Proteomes" id="UP000477722"/>
    </source>
</evidence>
<evidence type="ECO:0000256" key="4">
    <source>
        <dbReference type="PROSITE-ProRule" id="PRU00335"/>
    </source>
</evidence>
<sequence>MKTGPYHHGELRAALLERAEETLRRKGPDALSLRELAREAGVSPGAPRHHFKTKQALLDALALDGFNRIVATLNGALAGAGDTFADRLTATAYAYVRFARDHTALLELAYSSKHDPAATEELVAATQRLSDVLTDLVRHGQRSGEVREGPVERMKVPIIAMLQGFAAFAASRAIDAEQVQQELDDTIAILLRGYAP</sequence>
<protein>
    <submittedName>
        <fullName evidence="6">TetR/AcrR family transcriptional regulator</fullName>
    </submittedName>
</protein>
<dbReference type="InterPro" id="IPR050109">
    <property type="entry name" value="HTH-type_TetR-like_transc_reg"/>
</dbReference>
<dbReference type="PRINTS" id="PR00455">
    <property type="entry name" value="HTHTETR"/>
</dbReference>
<gene>
    <name evidence="6" type="ORF">G5C65_11455</name>
</gene>
<evidence type="ECO:0000256" key="3">
    <source>
        <dbReference type="ARBA" id="ARBA00023163"/>
    </source>
</evidence>
<feature type="domain" description="HTH tetR-type" evidence="5">
    <location>
        <begin position="9"/>
        <end position="69"/>
    </location>
</feature>
<dbReference type="InterPro" id="IPR001647">
    <property type="entry name" value="HTH_TetR"/>
</dbReference>
<reference evidence="6 7" key="1">
    <citation type="submission" date="2020-02" db="EMBL/GenBank/DDBJ databases">
        <title>Whole-genome analyses of novel actinobacteria.</title>
        <authorList>
            <person name="Sahin N."/>
            <person name="Tatar D."/>
        </authorList>
    </citation>
    <scope>NUCLEOTIDE SEQUENCE [LARGE SCALE GENOMIC DNA]</scope>
    <source>
        <strain evidence="6 7">SB3404</strain>
    </source>
</reference>